<evidence type="ECO:0000313" key="2">
    <source>
        <dbReference type="Proteomes" id="UP000507222"/>
    </source>
</evidence>
<sequence length="103" mass="11172">MISSNQPTYHDPGQLISFTNPGSACTRSAEKAAINSSKLLSQNLRLIGGCTECEEVPSLGHLPNLRLVHLEGMHKLKCAGAEFYGTKRKETGVALFPALKLNY</sequence>
<gene>
    <name evidence="1" type="ORF">CURHAP_LOCUS1012</name>
</gene>
<name>A0A6J5TDI6_PRUAR</name>
<dbReference type="AlphaFoldDB" id="A0A6J5TDI6"/>
<dbReference type="Proteomes" id="UP000507222">
    <property type="component" value="Unassembled WGS sequence"/>
</dbReference>
<evidence type="ECO:0000313" key="1">
    <source>
        <dbReference type="EMBL" id="CAB4261996.1"/>
    </source>
</evidence>
<accession>A0A6J5TDI6</accession>
<dbReference type="EMBL" id="CAEKDK010000001">
    <property type="protein sequence ID" value="CAB4261996.1"/>
    <property type="molecule type" value="Genomic_DNA"/>
</dbReference>
<protein>
    <submittedName>
        <fullName evidence="1">Uncharacterized protein</fullName>
    </submittedName>
</protein>
<organism evidence="1 2">
    <name type="scientific">Prunus armeniaca</name>
    <name type="common">Apricot</name>
    <name type="synonym">Armeniaca vulgaris</name>
    <dbReference type="NCBI Taxonomy" id="36596"/>
    <lineage>
        <taxon>Eukaryota</taxon>
        <taxon>Viridiplantae</taxon>
        <taxon>Streptophyta</taxon>
        <taxon>Embryophyta</taxon>
        <taxon>Tracheophyta</taxon>
        <taxon>Spermatophyta</taxon>
        <taxon>Magnoliopsida</taxon>
        <taxon>eudicotyledons</taxon>
        <taxon>Gunneridae</taxon>
        <taxon>Pentapetalae</taxon>
        <taxon>rosids</taxon>
        <taxon>fabids</taxon>
        <taxon>Rosales</taxon>
        <taxon>Rosaceae</taxon>
        <taxon>Amygdaloideae</taxon>
        <taxon>Amygdaleae</taxon>
        <taxon>Prunus</taxon>
    </lineage>
</organism>
<reference evidence="1 2" key="1">
    <citation type="submission" date="2020-05" db="EMBL/GenBank/DDBJ databases">
        <authorList>
            <person name="Campoy J."/>
            <person name="Schneeberger K."/>
            <person name="Spophaly S."/>
        </authorList>
    </citation>
    <scope>NUCLEOTIDE SEQUENCE [LARGE SCALE GENOMIC DNA]</scope>
    <source>
        <strain evidence="1">PruArmRojPasFocal</strain>
    </source>
</reference>
<proteinExistence type="predicted"/>